<proteinExistence type="predicted"/>
<keyword evidence="2" id="KW-1185">Reference proteome</keyword>
<sequence>MDQTTGIVAATAALLTTCALSYKAGSSSVSTPTVAARRGLRERNNKMKKSLLLDVAHGEAEKNKLSFGELDIRRKSQIAVGGPTDHSG</sequence>
<comment type="caution">
    <text evidence="1">The sequence shown here is derived from an EMBL/GenBank/DDBJ whole genome shotgun (WGS) entry which is preliminary data.</text>
</comment>
<evidence type="ECO:0000313" key="2">
    <source>
        <dbReference type="Proteomes" id="UP001165082"/>
    </source>
</evidence>
<feature type="non-terminal residue" evidence="1">
    <location>
        <position position="88"/>
    </location>
</feature>
<reference evidence="1" key="1">
    <citation type="submission" date="2022-07" db="EMBL/GenBank/DDBJ databases">
        <title>Genome analysis of Parmales, a sister group of diatoms, reveals the evolutionary specialization of diatoms from phago-mixotrophs to photoautotrophs.</title>
        <authorList>
            <person name="Ban H."/>
            <person name="Sato S."/>
            <person name="Yoshikawa S."/>
            <person name="Kazumasa Y."/>
            <person name="Nakamura Y."/>
            <person name="Ichinomiya M."/>
            <person name="Saitoh K."/>
            <person name="Sato N."/>
            <person name="Blanc-Mathieu R."/>
            <person name="Endo H."/>
            <person name="Kuwata A."/>
            <person name="Ogata H."/>
        </authorList>
    </citation>
    <scope>NUCLEOTIDE SEQUENCE</scope>
</reference>
<name>A0A9W6Z1T6_9STRA</name>
<accession>A0A9W6Z1T6</accession>
<evidence type="ECO:0000313" key="1">
    <source>
        <dbReference type="EMBL" id="GMH46572.1"/>
    </source>
</evidence>
<dbReference type="AlphaFoldDB" id="A0A9W6Z1T6"/>
<organism evidence="1 2">
    <name type="scientific">Triparma retinervis</name>
    <dbReference type="NCBI Taxonomy" id="2557542"/>
    <lineage>
        <taxon>Eukaryota</taxon>
        <taxon>Sar</taxon>
        <taxon>Stramenopiles</taxon>
        <taxon>Ochrophyta</taxon>
        <taxon>Bolidophyceae</taxon>
        <taxon>Parmales</taxon>
        <taxon>Triparmaceae</taxon>
        <taxon>Triparma</taxon>
    </lineage>
</organism>
<gene>
    <name evidence="1" type="ORF">TrRE_jg1494</name>
</gene>
<dbReference type="Proteomes" id="UP001165082">
    <property type="component" value="Unassembled WGS sequence"/>
</dbReference>
<protein>
    <submittedName>
        <fullName evidence="1">Uncharacterized protein</fullName>
    </submittedName>
</protein>
<dbReference type="EMBL" id="BRXZ01004307">
    <property type="protein sequence ID" value="GMH46572.1"/>
    <property type="molecule type" value="Genomic_DNA"/>
</dbReference>